<dbReference type="AlphaFoldDB" id="A0A543ERX6"/>
<gene>
    <name evidence="2" type="ORF">FB391_2782</name>
</gene>
<evidence type="ECO:0000313" key="2">
    <source>
        <dbReference type="EMBL" id="TQM24269.1"/>
    </source>
</evidence>
<dbReference type="RefSeq" id="WP_141895267.1">
    <property type="nucleotide sequence ID" value="NZ_BAABLH010000016.1"/>
</dbReference>
<keyword evidence="2" id="KW-0223">Dioxygenase</keyword>
<dbReference type="Proteomes" id="UP000320235">
    <property type="component" value="Unassembled WGS sequence"/>
</dbReference>
<keyword evidence="3" id="KW-1185">Reference proteome</keyword>
<dbReference type="Pfam" id="PF00903">
    <property type="entry name" value="Glyoxalase"/>
    <property type="match status" value="1"/>
</dbReference>
<dbReference type="Gene3D" id="3.10.180.10">
    <property type="entry name" value="2,3-Dihydroxybiphenyl 1,2-Dioxygenase, domain 1"/>
    <property type="match status" value="1"/>
</dbReference>
<comment type="caution">
    <text evidence="2">The sequence shown here is derived from an EMBL/GenBank/DDBJ whole genome shotgun (WGS) entry which is preliminary data.</text>
</comment>
<dbReference type="OrthoDB" id="9798201at2"/>
<accession>A0A543ERX6</accession>
<organism evidence="2 3">
    <name type="scientific">Microbacterium kyungheense</name>
    <dbReference type="NCBI Taxonomy" id="1263636"/>
    <lineage>
        <taxon>Bacteria</taxon>
        <taxon>Bacillati</taxon>
        <taxon>Actinomycetota</taxon>
        <taxon>Actinomycetes</taxon>
        <taxon>Micrococcales</taxon>
        <taxon>Microbacteriaceae</taxon>
        <taxon>Microbacterium</taxon>
    </lineage>
</organism>
<sequence length="132" mass="13860">MPFASIRIITDDVDRLVAFYELATGLTAERPAPVFAQLTGPGATLAIASPATVAMLGDALIPAANRSLIVELEVTDVDAEFARLEPALTQVVLPPATMPWGNRSALFRDPDGNLVNVFSRPATPSSRASGDA</sequence>
<name>A0A543ERX6_9MICO</name>
<evidence type="ECO:0000313" key="3">
    <source>
        <dbReference type="Proteomes" id="UP000320235"/>
    </source>
</evidence>
<dbReference type="SUPFAM" id="SSF54593">
    <property type="entry name" value="Glyoxalase/Bleomycin resistance protein/Dihydroxybiphenyl dioxygenase"/>
    <property type="match status" value="1"/>
</dbReference>
<evidence type="ECO:0000259" key="1">
    <source>
        <dbReference type="PROSITE" id="PS51819"/>
    </source>
</evidence>
<dbReference type="InterPro" id="IPR004360">
    <property type="entry name" value="Glyas_Fos-R_dOase_dom"/>
</dbReference>
<proteinExistence type="predicted"/>
<dbReference type="InterPro" id="IPR029068">
    <property type="entry name" value="Glyas_Bleomycin-R_OHBP_Dase"/>
</dbReference>
<dbReference type="PROSITE" id="PS51819">
    <property type="entry name" value="VOC"/>
    <property type="match status" value="1"/>
</dbReference>
<feature type="domain" description="VOC" evidence="1">
    <location>
        <begin position="2"/>
        <end position="120"/>
    </location>
</feature>
<dbReference type="GO" id="GO:0051213">
    <property type="term" value="F:dioxygenase activity"/>
    <property type="evidence" value="ECO:0007669"/>
    <property type="project" value="UniProtKB-KW"/>
</dbReference>
<dbReference type="EMBL" id="VFPE01000004">
    <property type="protein sequence ID" value="TQM24269.1"/>
    <property type="molecule type" value="Genomic_DNA"/>
</dbReference>
<reference evidence="2 3" key="1">
    <citation type="submission" date="2019-06" db="EMBL/GenBank/DDBJ databases">
        <title>Sequencing the genomes of 1000 actinobacteria strains.</title>
        <authorList>
            <person name="Klenk H.-P."/>
        </authorList>
    </citation>
    <scope>NUCLEOTIDE SEQUENCE [LARGE SCALE GENOMIC DNA]</scope>
    <source>
        <strain evidence="2 3">DSM 105492</strain>
    </source>
</reference>
<keyword evidence="2" id="KW-0560">Oxidoreductase</keyword>
<dbReference type="InterPro" id="IPR037523">
    <property type="entry name" value="VOC_core"/>
</dbReference>
<protein>
    <submittedName>
        <fullName evidence="2">Glyoxalase/bleomycin resistance protein/dioxygenase superfamily protein</fullName>
    </submittedName>
</protein>